<name>A0A822XNB1_NELNU</name>
<comment type="caution">
    <text evidence="1">The sequence shown here is derived from an EMBL/GenBank/DDBJ whole genome shotgun (WGS) entry which is preliminary data.</text>
</comment>
<dbReference type="EMBL" id="DUZY01000001">
    <property type="protein sequence ID" value="DAD21193.1"/>
    <property type="molecule type" value="Genomic_DNA"/>
</dbReference>
<reference evidence="1 2" key="1">
    <citation type="journal article" date="2020" name="Mol. Biol. Evol.">
        <title>Distinct Expression and Methylation Patterns for Genes with Different Fates following a Single Whole-Genome Duplication in Flowering Plants.</title>
        <authorList>
            <person name="Shi T."/>
            <person name="Rahmani R.S."/>
            <person name="Gugger P.F."/>
            <person name="Wang M."/>
            <person name="Li H."/>
            <person name="Zhang Y."/>
            <person name="Li Z."/>
            <person name="Wang Q."/>
            <person name="Van de Peer Y."/>
            <person name="Marchal K."/>
            <person name="Chen J."/>
        </authorList>
    </citation>
    <scope>NUCLEOTIDE SEQUENCE [LARGE SCALE GENOMIC DNA]</scope>
    <source>
        <tissue evidence="1">Leaf</tissue>
    </source>
</reference>
<gene>
    <name evidence="1" type="ORF">HUJ06_022656</name>
</gene>
<dbReference type="AlphaFoldDB" id="A0A822XNB1"/>
<organism evidence="1 2">
    <name type="scientific">Nelumbo nucifera</name>
    <name type="common">Sacred lotus</name>
    <dbReference type="NCBI Taxonomy" id="4432"/>
    <lineage>
        <taxon>Eukaryota</taxon>
        <taxon>Viridiplantae</taxon>
        <taxon>Streptophyta</taxon>
        <taxon>Embryophyta</taxon>
        <taxon>Tracheophyta</taxon>
        <taxon>Spermatophyta</taxon>
        <taxon>Magnoliopsida</taxon>
        <taxon>Proteales</taxon>
        <taxon>Nelumbonaceae</taxon>
        <taxon>Nelumbo</taxon>
    </lineage>
</organism>
<proteinExistence type="predicted"/>
<keyword evidence="2" id="KW-1185">Reference proteome</keyword>
<dbReference type="Proteomes" id="UP000607653">
    <property type="component" value="Unassembled WGS sequence"/>
</dbReference>
<protein>
    <submittedName>
        <fullName evidence="1">Uncharacterized protein</fullName>
    </submittedName>
</protein>
<accession>A0A822XNB1</accession>
<sequence length="39" mass="4307">MTLFIVLLYPSSGDRGRNSLCSSDDEILVEYIKKNGQGS</sequence>
<evidence type="ECO:0000313" key="2">
    <source>
        <dbReference type="Proteomes" id="UP000607653"/>
    </source>
</evidence>
<evidence type="ECO:0000313" key="1">
    <source>
        <dbReference type="EMBL" id="DAD21193.1"/>
    </source>
</evidence>